<protein>
    <submittedName>
        <fullName evidence="1">HTH-type transcriptional regulator LrpC</fullName>
    </submittedName>
</protein>
<organism evidence="1 2">
    <name type="scientific">Aneurinibacillus soli</name>
    <dbReference type="NCBI Taxonomy" id="1500254"/>
    <lineage>
        <taxon>Bacteria</taxon>
        <taxon>Bacillati</taxon>
        <taxon>Bacillota</taxon>
        <taxon>Bacilli</taxon>
        <taxon>Bacillales</taxon>
        <taxon>Paenibacillaceae</taxon>
        <taxon>Aneurinibacillus group</taxon>
        <taxon>Aneurinibacillus</taxon>
    </lineage>
</organism>
<dbReference type="RefSeq" id="WP_096463648.1">
    <property type="nucleotide sequence ID" value="NZ_AP017312.1"/>
</dbReference>
<evidence type="ECO:0000313" key="2">
    <source>
        <dbReference type="Proteomes" id="UP000217696"/>
    </source>
</evidence>
<dbReference type="KEGG" id="asoc:CB4_00744"/>
<dbReference type="InterPro" id="IPR019888">
    <property type="entry name" value="Tscrpt_reg_AsnC-like"/>
</dbReference>
<dbReference type="GO" id="GO:0043200">
    <property type="term" value="P:response to amino acid"/>
    <property type="evidence" value="ECO:0007669"/>
    <property type="project" value="TreeGrafter"/>
</dbReference>
<gene>
    <name evidence="1" type="primary">lrpC_1</name>
    <name evidence="1" type="ORF">CB4_00744</name>
</gene>
<dbReference type="Pfam" id="PF01037">
    <property type="entry name" value="AsnC_trans_reg"/>
    <property type="match status" value="1"/>
</dbReference>
<dbReference type="AlphaFoldDB" id="A0A0U4WCT1"/>
<sequence>MLDAADKAILDLLQKNARMQWREIGEQVHLTGQAVANRIRRMEEAGVITGYAVQIDEKKLGKSITAFVTVFMKSNNHEGFRKFIQSHSKVYFVHRVSGDGCYLIHVCLADMEELQAVLDELLQYANYRVQISVSKMK</sequence>
<dbReference type="InterPro" id="IPR000485">
    <property type="entry name" value="AsnC-type_HTH_dom"/>
</dbReference>
<reference evidence="1 2" key="1">
    <citation type="submission" date="2015-12" db="EMBL/GenBank/DDBJ databases">
        <title>Genome sequence of Aneurinibacillus soli.</title>
        <authorList>
            <person name="Lee J.S."/>
            <person name="Lee K.C."/>
            <person name="Kim K.K."/>
            <person name="Lee B.W."/>
        </authorList>
    </citation>
    <scope>NUCLEOTIDE SEQUENCE [LARGE SCALE GENOMIC DNA]</scope>
    <source>
        <strain evidence="1 2">CB4</strain>
    </source>
</reference>
<evidence type="ECO:0000313" key="1">
    <source>
        <dbReference type="EMBL" id="BAU26617.1"/>
    </source>
</evidence>
<dbReference type="InterPro" id="IPR036390">
    <property type="entry name" value="WH_DNA-bd_sf"/>
</dbReference>
<dbReference type="InterPro" id="IPR036388">
    <property type="entry name" value="WH-like_DNA-bd_sf"/>
</dbReference>
<dbReference type="SMART" id="SM00344">
    <property type="entry name" value="HTH_ASNC"/>
    <property type="match status" value="1"/>
</dbReference>
<dbReference type="InterPro" id="IPR011008">
    <property type="entry name" value="Dimeric_a/b-barrel"/>
</dbReference>
<dbReference type="PROSITE" id="PS50956">
    <property type="entry name" value="HTH_ASNC_2"/>
    <property type="match status" value="1"/>
</dbReference>
<accession>A0A0U4WCT1</accession>
<keyword evidence="2" id="KW-1185">Reference proteome</keyword>
<dbReference type="Gene3D" id="1.10.10.10">
    <property type="entry name" value="Winged helix-like DNA-binding domain superfamily/Winged helix DNA-binding domain"/>
    <property type="match status" value="1"/>
</dbReference>
<dbReference type="GO" id="GO:0005829">
    <property type="term" value="C:cytosol"/>
    <property type="evidence" value="ECO:0007669"/>
    <property type="project" value="TreeGrafter"/>
</dbReference>
<dbReference type="SUPFAM" id="SSF46785">
    <property type="entry name" value="Winged helix' DNA-binding domain"/>
    <property type="match status" value="1"/>
</dbReference>
<dbReference type="InterPro" id="IPR019887">
    <property type="entry name" value="Tscrpt_reg_AsnC/Lrp_C"/>
</dbReference>
<dbReference type="EMBL" id="AP017312">
    <property type="protein sequence ID" value="BAU26617.1"/>
    <property type="molecule type" value="Genomic_DNA"/>
</dbReference>
<dbReference type="PANTHER" id="PTHR30154:SF55">
    <property type="entry name" value="HTH-TYPE TRANSCRIPTIONAL REGULATOR LRPB"/>
    <property type="match status" value="1"/>
</dbReference>
<dbReference type="PRINTS" id="PR00033">
    <property type="entry name" value="HTHASNC"/>
</dbReference>
<dbReference type="GO" id="GO:0043565">
    <property type="term" value="F:sequence-specific DNA binding"/>
    <property type="evidence" value="ECO:0007669"/>
    <property type="project" value="InterPro"/>
</dbReference>
<dbReference type="SUPFAM" id="SSF54909">
    <property type="entry name" value="Dimeric alpha+beta barrel"/>
    <property type="match status" value="1"/>
</dbReference>
<dbReference type="Pfam" id="PF13404">
    <property type="entry name" value="HTH_AsnC-type"/>
    <property type="match status" value="1"/>
</dbReference>
<dbReference type="Gene3D" id="3.30.70.920">
    <property type="match status" value="1"/>
</dbReference>
<dbReference type="Proteomes" id="UP000217696">
    <property type="component" value="Chromosome"/>
</dbReference>
<dbReference type="PANTHER" id="PTHR30154">
    <property type="entry name" value="LEUCINE-RESPONSIVE REGULATORY PROTEIN"/>
    <property type="match status" value="1"/>
</dbReference>
<proteinExistence type="predicted"/>
<dbReference type="OrthoDB" id="34294at2"/>
<name>A0A0U4WCT1_9BACL</name>